<dbReference type="VEuPathDB" id="VectorBase:ACUA015811"/>
<keyword evidence="3" id="KW-0716">Sensory transduction</keyword>
<feature type="transmembrane region" description="Helical" evidence="10">
    <location>
        <begin position="172"/>
        <end position="195"/>
    </location>
</feature>
<dbReference type="STRING" id="139723.A0A182MDT2"/>
<evidence type="ECO:0000256" key="9">
    <source>
        <dbReference type="ARBA" id="ARBA00023224"/>
    </source>
</evidence>
<dbReference type="Pfam" id="PF02949">
    <property type="entry name" value="7tm_6"/>
    <property type="match status" value="1"/>
</dbReference>
<keyword evidence="2" id="KW-1003">Cell membrane</keyword>
<keyword evidence="12" id="KW-1185">Reference proteome</keyword>
<dbReference type="EMBL" id="AXCM01008159">
    <property type="status" value="NOT_ANNOTATED_CDS"/>
    <property type="molecule type" value="Genomic_DNA"/>
</dbReference>
<dbReference type="GO" id="GO:0004984">
    <property type="term" value="F:olfactory receptor activity"/>
    <property type="evidence" value="ECO:0007669"/>
    <property type="project" value="InterPro"/>
</dbReference>
<keyword evidence="8" id="KW-0675">Receptor</keyword>
<evidence type="ECO:0000256" key="6">
    <source>
        <dbReference type="ARBA" id="ARBA00022989"/>
    </source>
</evidence>
<keyword evidence="9" id="KW-0807">Transducer</keyword>
<evidence type="ECO:0000256" key="2">
    <source>
        <dbReference type="ARBA" id="ARBA00022475"/>
    </source>
</evidence>
<dbReference type="GO" id="GO:0007165">
    <property type="term" value="P:signal transduction"/>
    <property type="evidence" value="ECO:0007669"/>
    <property type="project" value="UniProtKB-KW"/>
</dbReference>
<comment type="subcellular location">
    <subcellularLocation>
        <location evidence="1">Cell membrane</location>
        <topology evidence="1">Multi-pass membrane protein</topology>
    </subcellularLocation>
</comment>
<evidence type="ECO:0000313" key="11">
    <source>
        <dbReference type="EnsemblMetazoa" id="ACUA015811-PA"/>
    </source>
</evidence>
<dbReference type="InterPro" id="IPR004117">
    <property type="entry name" value="7tm6_olfct_rcpt"/>
</dbReference>
<evidence type="ECO:0000256" key="8">
    <source>
        <dbReference type="ARBA" id="ARBA00023170"/>
    </source>
</evidence>
<reference evidence="11" key="2">
    <citation type="submission" date="2020-05" db="UniProtKB">
        <authorList>
            <consortium name="EnsemblMetazoa"/>
        </authorList>
    </citation>
    <scope>IDENTIFICATION</scope>
    <source>
        <strain evidence="11">A-37</strain>
    </source>
</reference>
<feature type="transmembrane region" description="Helical" evidence="10">
    <location>
        <begin position="21"/>
        <end position="42"/>
    </location>
</feature>
<dbReference type="Proteomes" id="UP000075883">
    <property type="component" value="Unassembled WGS sequence"/>
</dbReference>
<accession>A0A182MDT2</accession>
<evidence type="ECO:0000256" key="7">
    <source>
        <dbReference type="ARBA" id="ARBA00023136"/>
    </source>
</evidence>
<organism evidence="11 12">
    <name type="scientific">Anopheles culicifacies</name>
    <dbReference type="NCBI Taxonomy" id="139723"/>
    <lineage>
        <taxon>Eukaryota</taxon>
        <taxon>Metazoa</taxon>
        <taxon>Ecdysozoa</taxon>
        <taxon>Arthropoda</taxon>
        <taxon>Hexapoda</taxon>
        <taxon>Insecta</taxon>
        <taxon>Pterygota</taxon>
        <taxon>Neoptera</taxon>
        <taxon>Endopterygota</taxon>
        <taxon>Diptera</taxon>
        <taxon>Nematocera</taxon>
        <taxon>Culicoidea</taxon>
        <taxon>Culicidae</taxon>
        <taxon>Anophelinae</taxon>
        <taxon>Anopheles</taxon>
        <taxon>culicifacies species complex</taxon>
    </lineage>
</organism>
<feature type="transmembrane region" description="Helical" evidence="10">
    <location>
        <begin position="256"/>
        <end position="279"/>
    </location>
</feature>
<dbReference type="EnsemblMetazoa" id="ACUA015811-RA">
    <property type="protein sequence ID" value="ACUA015811-PA"/>
    <property type="gene ID" value="ACUA015811"/>
</dbReference>
<evidence type="ECO:0000256" key="10">
    <source>
        <dbReference type="SAM" id="Phobius"/>
    </source>
</evidence>
<keyword evidence="5" id="KW-0552">Olfaction</keyword>
<dbReference type="AlphaFoldDB" id="A0A182MDT2"/>
<evidence type="ECO:0000256" key="1">
    <source>
        <dbReference type="ARBA" id="ARBA00004651"/>
    </source>
</evidence>
<name>A0A182MDT2_9DIPT</name>
<evidence type="ECO:0000313" key="12">
    <source>
        <dbReference type="Proteomes" id="UP000075883"/>
    </source>
</evidence>
<keyword evidence="7 10" id="KW-0472">Membrane</keyword>
<dbReference type="GO" id="GO:0005549">
    <property type="term" value="F:odorant binding"/>
    <property type="evidence" value="ECO:0007669"/>
    <property type="project" value="InterPro"/>
</dbReference>
<keyword evidence="6 10" id="KW-1133">Transmembrane helix</keyword>
<dbReference type="GO" id="GO:0005886">
    <property type="term" value="C:plasma membrane"/>
    <property type="evidence" value="ECO:0007669"/>
    <property type="project" value="UniProtKB-SubCell"/>
</dbReference>
<keyword evidence="4 10" id="KW-0812">Transmembrane</keyword>
<dbReference type="PANTHER" id="PTHR21137:SF35">
    <property type="entry name" value="ODORANT RECEPTOR 19A-RELATED"/>
    <property type="match status" value="1"/>
</dbReference>
<sequence>MPYNLRVFALFGLWGDRRKLYRLYVLLLIAFTVIIFPKPVLISDRHPFESIVRSVAELIFAALCYLTIIILAIKSEPFRQVILKLEQALAQFRDQNDQCSELIVQVNARIHRFSLSYAKLNLCYALFFNLAPQIYNYPHYIWQSTLPPANRTVEFVLPLMQELYGLDLRHNIAHYTIFWMSITPFCVFLTLILWYKGSLFMLIRYNTLLYQLVNQLLHQFEVETAGAGLSQKHVRLQRIVQLHYRAIECTKLLDSILSLILLFQCLGCLLLLCLILFYITRNHNLNVINVSVLFFAILIEMMCFSYLGDQLTEENATISNSAFNCRWYEEPIVIRKYFLRIILQSHRKATITAGKFYNVNIVTFAQIYFNRIFFGRMSKPAHRVRHHSAPGGMKIWSETDYGHSSMVLISHAAVHSLDESEWTECVEG</sequence>
<proteinExistence type="predicted"/>
<feature type="transmembrane region" description="Helical" evidence="10">
    <location>
        <begin position="54"/>
        <end position="73"/>
    </location>
</feature>
<evidence type="ECO:0000256" key="4">
    <source>
        <dbReference type="ARBA" id="ARBA00022692"/>
    </source>
</evidence>
<evidence type="ECO:0000256" key="5">
    <source>
        <dbReference type="ARBA" id="ARBA00022725"/>
    </source>
</evidence>
<feature type="transmembrane region" description="Helical" evidence="10">
    <location>
        <begin position="285"/>
        <end position="307"/>
    </location>
</feature>
<dbReference type="PANTHER" id="PTHR21137">
    <property type="entry name" value="ODORANT RECEPTOR"/>
    <property type="match status" value="1"/>
</dbReference>
<protein>
    <submittedName>
        <fullName evidence="11">Uncharacterized protein</fullName>
    </submittedName>
</protein>
<evidence type="ECO:0000256" key="3">
    <source>
        <dbReference type="ARBA" id="ARBA00022606"/>
    </source>
</evidence>
<reference evidence="12" key="1">
    <citation type="submission" date="2013-09" db="EMBL/GenBank/DDBJ databases">
        <title>The Genome Sequence of Anopheles culicifacies species A.</title>
        <authorList>
            <consortium name="The Broad Institute Genomics Platform"/>
            <person name="Neafsey D.E."/>
            <person name="Besansky N."/>
            <person name="Howell P."/>
            <person name="Walton C."/>
            <person name="Young S.K."/>
            <person name="Zeng Q."/>
            <person name="Gargeya S."/>
            <person name="Fitzgerald M."/>
            <person name="Haas B."/>
            <person name="Abouelleil A."/>
            <person name="Allen A.W."/>
            <person name="Alvarado L."/>
            <person name="Arachchi H.M."/>
            <person name="Berlin A.M."/>
            <person name="Chapman S.B."/>
            <person name="Gainer-Dewar J."/>
            <person name="Goldberg J."/>
            <person name="Griggs A."/>
            <person name="Gujja S."/>
            <person name="Hansen M."/>
            <person name="Howarth C."/>
            <person name="Imamovic A."/>
            <person name="Ireland A."/>
            <person name="Larimer J."/>
            <person name="McCowan C."/>
            <person name="Murphy C."/>
            <person name="Pearson M."/>
            <person name="Poon T.W."/>
            <person name="Priest M."/>
            <person name="Roberts A."/>
            <person name="Saif S."/>
            <person name="Shea T."/>
            <person name="Sisk P."/>
            <person name="Sykes S."/>
            <person name="Wortman J."/>
            <person name="Nusbaum C."/>
            <person name="Birren B."/>
        </authorList>
    </citation>
    <scope>NUCLEOTIDE SEQUENCE [LARGE SCALE GENOMIC DNA]</scope>
    <source>
        <strain evidence="12">A-37</strain>
    </source>
</reference>